<evidence type="ECO:0000313" key="2">
    <source>
        <dbReference type="Proteomes" id="UP000002059"/>
    </source>
</evidence>
<evidence type="ECO:0000313" key="1">
    <source>
        <dbReference type="EMBL" id="KGQ01661.1"/>
    </source>
</evidence>
<dbReference type="AlphaFoldDB" id="A0A0A2V1N1"/>
<dbReference type="Proteomes" id="UP000002059">
    <property type="component" value="Partially assembled WGS sequence"/>
</dbReference>
<proteinExistence type="predicted"/>
<keyword evidence="2" id="KW-1185">Reference proteome</keyword>
<dbReference type="VEuPathDB" id="FungiDB:PAAG_11653"/>
<sequence length="75" mass="8573">MLLLMAYEDIPLWIIEGYSTMVFRNQFPALGERLKANNGHQPLSCRTGHGGLLAQKPQVKQMYPAEDVVHYSERI</sequence>
<dbReference type="KEGG" id="pbl:PAAG_11653"/>
<organism evidence="1 2">
    <name type="scientific">Paracoccidioides lutzii (strain ATCC MYA-826 / Pb01)</name>
    <name type="common">Paracoccidioides brasiliensis</name>
    <dbReference type="NCBI Taxonomy" id="502779"/>
    <lineage>
        <taxon>Eukaryota</taxon>
        <taxon>Fungi</taxon>
        <taxon>Dikarya</taxon>
        <taxon>Ascomycota</taxon>
        <taxon>Pezizomycotina</taxon>
        <taxon>Eurotiomycetes</taxon>
        <taxon>Eurotiomycetidae</taxon>
        <taxon>Onygenales</taxon>
        <taxon>Ajellomycetaceae</taxon>
        <taxon>Paracoccidioides</taxon>
    </lineage>
</organism>
<protein>
    <submittedName>
        <fullName evidence="1">Uncharacterized protein</fullName>
    </submittedName>
</protein>
<dbReference type="EMBL" id="KN293998">
    <property type="protein sequence ID" value="KGQ01661.1"/>
    <property type="molecule type" value="Genomic_DNA"/>
</dbReference>
<accession>A0A0A2V1N1</accession>
<gene>
    <name evidence="1" type="ORF">PAAG_11653</name>
</gene>
<name>A0A0A2V1N1_PARBA</name>
<dbReference type="RefSeq" id="XP_015703169.1">
    <property type="nucleotide sequence ID" value="XM_015847260.1"/>
</dbReference>
<dbReference type="OrthoDB" id="10059875at2759"/>
<reference evidence="1 2" key="1">
    <citation type="journal article" date="2011" name="PLoS Genet.">
        <title>Comparative genomic analysis of human fungal pathogens causing paracoccidioidomycosis.</title>
        <authorList>
            <person name="Desjardins C.A."/>
            <person name="Champion M.D."/>
            <person name="Holder J.W."/>
            <person name="Muszewska A."/>
            <person name="Goldberg J."/>
            <person name="Bailao A.M."/>
            <person name="Brigido M.M."/>
            <person name="Ferreira M.E."/>
            <person name="Garcia A.M."/>
            <person name="Grynberg M."/>
            <person name="Gujja S."/>
            <person name="Heiman D.I."/>
            <person name="Henn M.R."/>
            <person name="Kodira C.D."/>
            <person name="Leon-Narvaez H."/>
            <person name="Longo L.V."/>
            <person name="Ma L.J."/>
            <person name="Malavazi I."/>
            <person name="Matsuo A.L."/>
            <person name="Morais F.V."/>
            <person name="Pereira M."/>
            <person name="Rodriguez-Brito S."/>
            <person name="Sakthikumar S."/>
            <person name="Salem-Izacc S.M."/>
            <person name="Sykes S.M."/>
            <person name="Teixeira M.M."/>
            <person name="Vallejo M.C."/>
            <person name="Walter M.E."/>
            <person name="Yandava C."/>
            <person name="Young S."/>
            <person name="Zeng Q."/>
            <person name="Zucker J."/>
            <person name="Felipe M.S."/>
            <person name="Goldman G.H."/>
            <person name="Haas B.J."/>
            <person name="McEwen J.G."/>
            <person name="Nino-Vega G."/>
            <person name="Puccia R."/>
            <person name="San-Blas G."/>
            <person name="Soares C.M."/>
            <person name="Birren B.W."/>
            <person name="Cuomo C.A."/>
        </authorList>
    </citation>
    <scope>NUCLEOTIDE SEQUENCE [LARGE SCALE GENOMIC DNA]</scope>
    <source>
        <strain evidence="2">ATCC MYA-826 / Pb01</strain>
    </source>
</reference>
<dbReference type="GeneID" id="26970579"/>
<dbReference type="HOGENOM" id="CLU_2671723_0_0_1"/>